<proteinExistence type="predicted"/>
<dbReference type="Proteomes" id="UP000288805">
    <property type="component" value="Unassembled WGS sequence"/>
</dbReference>
<evidence type="ECO:0000256" key="1">
    <source>
        <dbReference type="SAM" id="MobiDB-lite"/>
    </source>
</evidence>
<reference evidence="3 4" key="1">
    <citation type="journal article" date="2018" name="PLoS Genet.">
        <title>Population sequencing reveals clonal diversity and ancestral inbreeding in the grapevine cultivar Chardonnay.</title>
        <authorList>
            <person name="Roach M.J."/>
            <person name="Johnson D.L."/>
            <person name="Bohlmann J."/>
            <person name="van Vuuren H.J."/>
            <person name="Jones S.J."/>
            <person name="Pretorius I.S."/>
            <person name="Schmidt S.A."/>
            <person name="Borneman A.R."/>
        </authorList>
    </citation>
    <scope>NUCLEOTIDE SEQUENCE [LARGE SCALE GENOMIC DNA]</scope>
    <source>
        <strain evidence="4">cv. Chardonnay</strain>
        <tissue evidence="3">Leaf</tissue>
    </source>
</reference>
<dbReference type="InterPro" id="IPR057670">
    <property type="entry name" value="SH3_retrovirus"/>
</dbReference>
<feature type="region of interest" description="Disordered" evidence="1">
    <location>
        <begin position="1"/>
        <end position="33"/>
    </location>
</feature>
<organism evidence="3 4">
    <name type="scientific">Vitis vinifera</name>
    <name type="common">Grape</name>
    <dbReference type="NCBI Taxonomy" id="29760"/>
    <lineage>
        <taxon>Eukaryota</taxon>
        <taxon>Viridiplantae</taxon>
        <taxon>Streptophyta</taxon>
        <taxon>Embryophyta</taxon>
        <taxon>Tracheophyta</taxon>
        <taxon>Spermatophyta</taxon>
        <taxon>Magnoliopsida</taxon>
        <taxon>eudicotyledons</taxon>
        <taxon>Gunneridae</taxon>
        <taxon>Pentapetalae</taxon>
        <taxon>rosids</taxon>
        <taxon>Vitales</taxon>
        <taxon>Vitaceae</taxon>
        <taxon>Viteae</taxon>
        <taxon>Vitis</taxon>
    </lineage>
</organism>
<dbReference type="Gene3D" id="3.30.420.10">
    <property type="entry name" value="Ribonuclease H-like superfamily/Ribonuclease H"/>
    <property type="match status" value="1"/>
</dbReference>
<evidence type="ECO:0000313" key="4">
    <source>
        <dbReference type="Proteomes" id="UP000288805"/>
    </source>
</evidence>
<feature type="domain" description="Integrase catalytic" evidence="2">
    <location>
        <begin position="178"/>
        <end position="275"/>
    </location>
</feature>
<evidence type="ECO:0000313" key="3">
    <source>
        <dbReference type="EMBL" id="RVW62854.1"/>
    </source>
</evidence>
<dbReference type="SUPFAM" id="SSF53098">
    <property type="entry name" value="Ribonuclease H-like"/>
    <property type="match status" value="1"/>
</dbReference>
<evidence type="ECO:0000259" key="2">
    <source>
        <dbReference type="PROSITE" id="PS50994"/>
    </source>
</evidence>
<dbReference type="InterPro" id="IPR039537">
    <property type="entry name" value="Retrotran_Ty1/copia-like"/>
</dbReference>
<dbReference type="PROSITE" id="PS50994">
    <property type="entry name" value="INTEGRASE"/>
    <property type="match status" value="1"/>
</dbReference>
<dbReference type="InterPro" id="IPR001584">
    <property type="entry name" value="Integrase_cat-core"/>
</dbReference>
<dbReference type="Pfam" id="PF25597">
    <property type="entry name" value="SH3_retrovirus"/>
    <property type="match status" value="1"/>
</dbReference>
<feature type="compositionally biased region" description="Polar residues" evidence="1">
    <location>
        <begin position="1"/>
        <end position="14"/>
    </location>
</feature>
<dbReference type="PANTHER" id="PTHR42648:SF26">
    <property type="entry name" value="INTEGRASE CATALYTIC DOMAIN-CONTAINING PROTEIN"/>
    <property type="match status" value="1"/>
</dbReference>
<gene>
    <name evidence="3" type="primary">RE1_2261</name>
    <name evidence="3" type="ORF">CK203_056275</name>
</gene>
<protein>
    <submittedName>
        <fullName evidence="3">Retrovirus-related Pol polyprotein from transposon RE1</fullName>
    </submittedName>
</protein>
<sequence length="484" mass="54483">MATPENVLSSQVLSENKHTSEETMGTETKETHDQSIETWSHNDGLLTFWLLGLMTEEVMLLLDGTETAYDVWNSLEEKLLPMTKDKEVQLTNRLRGLKKGTRSLDEYLRELKGICNALAAVRKPDDSITMLPVTKGRMFIPTPKIQEIASTTSFHHNTNSKNLKFQNLVENQLERRIKIFQSDGGGEFQSVKFQNHLSKCGILQQVSCPGTPEQNGVAERKHRHIVEMGLTMLFNAKLPLSLWVDVFLTAVYLINRLPSTVLKMESPFFMLFKQYQESRSLRIFGCQCFPYLRDYGKNKFSPKTYPCVFIGYNSLHKGYRCLYPSTKRVYISRHVIFNENCFPYANSLIKENHLQIPIEMVSFSTSDASCETSKIDHQTKSWKENNANQSSNSKKCNHCPCTTEQRNQFSVEGRISASCNTNQNTETSCVNLIGTPTAIATEISTVAASTNDHNTVITTKTPTNVALGASGHNSNTATTIGTLS</sequence>
<accession>A0A438FSB8</accession>
<comment type="caution">
    <text evidence="3">The sequence shown here is derived from an EMBL/GenBank/DDBJ whole genome shotgun (WGS) entry which is preliminary data.</text>
</comment>
<dbReference type="GO" id="GO:0015074">
    <property type="term" value="P:DNA integration"/>
    <property type="evidence" value="ECO:0007669"/>
    <property type="project" value="InterPro"/>
</dbReference>
<dbReference type="InterPro" id="IPR012337">
    <property type="entry name" value="RNaseH-like_sf"/>
</dbReference>
<feature type="compositionally biased region" description="Basic and acidic residues" evidence="1">
    <location>
        <begin position="15"/>
        <end position="33"/>
    </location>
</feature>
<dbReference type="PANTHER" id="PTHR42648">
    <property type="entry name" value="TRANSPOSASE, PUTATIVE-RELATED"/>
    <property type="match status" value="1"/>
</dbReference>
<dbReference type="InterPro" id="IPR036397">
    <property type="entry name" value="RNaseH_sf"/>
</dbReference>
<dbReference type="AlphaFoldDB" id="A0A438FSB8"/>
<name>A0A438FSB8_VITVI</name>
<dbReference type="EMBL" id="QGNW01000758">
    <property type="protein sequence ID" value="RVW62854.1"/>
    <property type="molecule type" value="Genomic_DNA"/>
</dbReference>
<dbReference type="GO" id="GO:0003676">
    <property type="term" value="F:nucleic acid binding"/>
    <property type="evidence" value="ECO:0007669"/>
    <property type="project" value="InterPro"/>
</dbReference>